<name>A0ABQ5F679_9ASTR</name>
<dbReference type="EMBL" id="BQNB010017016">
    <property type="protein sequence ID" value="GJT58395.1"/>
    <property type="molecule type" value="Genomic_DNA"/>
</dbReference>
<dbReference type="Proteomes" id="UP001151760">
    <property type="component" value="Unassembled WGS sequence"/>
</dbReference>
<sequence>MFTSNQQTLAESGASDRPPILEKGSYVPWTSQFRRFLDNKQEEGEQMWRSIEIRPYVRKMITDPEKPNETILEPISKMTKANKKQYFVDIKVMNYILQGISSDIYNSVDACKDAKKMWERIKRLMHGPKITKQERHSRLMNEFDKFVAMEGEPLVSVYERMTTLWSKYVTLTRQKYNLTDIDYDVLYVIDYEDDYQGELQGDAQEDKLTTAMMNQTMIQDGRVDIQSKNVGYARNGNRNAGRQNINQAANTGNGLVQQIDENDQNVQRVLRTESNTGKANVQCYNFNAKGHCARNFPKPKVCDAKIRVILVQDIDYQLRSISGFIGEYGRLVVFDEDEDEGLMYICECGFDDEKDLKYRPEGK</sequence>
<gene>
    <name evidence="2" type="ORF">Tco_1001928</name>
</gene>
<protein>
    <recommendedName>
        <fullName evidence="4">Gag protein</fullName>
    </recommendedName>
</protein>
<reference evidence="2" key="2">
    <citation type="submission" date="2022-01" db="EMBL/GenBank/DDBJ databases">
        <authorList>
            <person name="Yamashiro T."/>
            <person name="Shiraishi A."/>
            <person name="Satake H."/>
            <person name="Nakayama K."/>
        </authorList>
    </citation>
    <scope>NUCLEOTIDE SEQUENCE</scope>
</reference>
<proteinExistence type="predicted"/>
<evidence type="ECO:0008006" key="4">
    <source>
        <dbReference type="Google" id="ProtNLM"/>
    </source>
</evidence>
<organism evidence="2 3">
    <name type="scientific">Tanacetum coccineum</name>
    <dbReference type="NCBI Taxonomy" id="301880"/>
    <lineage>
        <taxon>Eukaryota</taxon>
        <taxon>Viridiplantae</taxon>
        <taxon>Streptophyta</taxon>
        <taxon>Embryophyta</taxon>
        <taxon>Tracheophyta</taxon>
        <taxon>Spermatophyta</taxon>
        <taxon>Magnoliopsida</taxon>
        <taxon>eudicotyledons</taxon>
        <taxon>Gunneridae</taxon>
        <taxon>Pentapetalae</taxon>
        <taxon>asterids</taxon>
        <taxon>campanulids</taxon>
        <taxon>Asterales</taxon>
        <taxon>Asteraceae</taxon>
        <taxon>Asteroideae</taxon>
        <taxon>Anthemideae</taxon>
        <taxon>Anthemidinae</taxon>
        <taxon>Tanacetum</taxon>
    </lineage>
</organism>
<evidence type="ECO:0000256" key="1">
    <source>
        <dbReference type="SAM" id="MobiDB-lite"/>
    </source>
</evidence>
<evidence type="ECO:0000313" key="3">
    <source>
        <dbReference type="Proteomes" id="UP001151760"/>
    </source>
</evidence>
<accession>A0ABQ5F679</accession>
<feature type="region of interest" description="Disordered" evidence="1">
    <location>
        <begin position="1"/>
        <end position="23"/>
    </location>
</feature>
<feature type="compositionally biased region" description="Polar residues" evidence="1">
    <location>
        <begin position="1"/>
        <end position="10"/>
    </location>
</feature>
<evidence type="ECO:0000313" key="2">
    <source>
        <dbReference type="EMBL" id="GJT58395.1"/>
    </source>
</evidence>
<keyword evidence="3" id="KW-1185">Reference proteome</keyword>
<comment type="caution">
    <text evidence="2">The sequence shown here is derived from an EMBL/GenBank/DDBJ whole genome shotgun (WGS) entry which is preliminary data.</text>
</comment>
<reference evidence="2" key="1">
    <citation type="journal article" date="2022" name="Int. J. Mol. Sci.">
        <title>Draft Genome of Tanacetum Coccineum: Genomic Comparison of Closely Related Tanacetum-Family Plants.</title>
        <authorList>
            <person name="Yamashiro T."/>
            <person name="Shiraishi A."/>
            <person name="Nakayama K."/>
            <person name="Satake H."/>
        </authorList>
    </citation>
    <scope>NUCLEOTIDE SEQUENCE</scope>
</reference>